<dbReference type="EMBL" id="CP023270">
    <property type="protein sequence ID" value="AVJ28232.1"/>
    <property type="molecule type" value="Genomic_DNA"/>
</dbReference>
<name>A0A2S0I891_9BURK</name>
<dbReference type="InterPro" id="IPR008920">
    <property type="entry name" value="TF_FadR/GntR_C"/>
</dbReference>
<keyword evidence="2" id="KW-0238">DNA-binding</keyword>
<dbReference type="SMART" id="SM00345">
    <property type="entry name" value="HTH_GNTR"/>
    <property type="match status" value="1"/>
</dbReference>
<evidence type="ECO:0000256" key="3">
    <source>
        <dbReference type="ARBA" id="ARBA00023163"/>
    </source>
</evidence>
<accession>A0A2S0I891</accession>
<sequence length="241" mass="26886">MQTPARPPRSRLTDFVIEELTKRLDGRQYRAGDKLPSEHALCDEFEVSRTVIREAVASMRLSGRLVSKPGIGVFVTEDREKPIDFVVEPATDPRWALHIMELRAGLEVEACGLAAERRSAADLAGIVEAFDAFNRATRDMEAAVKADYEFHLSIARASNNPHFPALLKAAVRDVMLDLNIKHGGKTPEELETYETRNVREHEAILTAIMRRDPGAARAAMARHLGDSIARYRKLLSHPPAL</sequence>
<dbReference type="InterPro" id="IPR036390">
    <property type="entry name" value="WH_DNA-bd_sf"/>
</dbReference>
<dbReference type="Proteomes" id="UP000239477">
    <property type="component" value="Chromosome"/>
</dbReference>
<dbReference type="SUPFAM" id="SSF46785">
    <property type="entry name" value="Winged helix' DNA-binding domain"/>
    <property type="match status" value="1"/>
</dbReference>
<dbReference type="PANTHER" id="PTHR43537:SF44">
    <property type="entry name" value="GNTR FAMILY REGULATORY PROTEIN"/>
    <property type="match status" value="1"/>
</dbReference>
<evidence type="ECO:0000256" key="1">
    <source>
        <dbReference type="ARBA" id="ARBA00023015"/>
    </source>
</evidence>
<dbReference type="Gene3D" id="1.10.10.10">
    <property type="entry name" value="Winged helix-like DNA-binding domain superfamily/Winged helix DNA-binding domain"/>
    <property type="match status" value="1"/>
</dbReference>
<evidence type="ECO:0000313" key="6">
    <source>
        <dbReference type="Proteomes" id="UP000239477"/>
    </source>
</evidence>
<keyword evidence="6" id="KW-1185">Reference proteome</keyword>
<evidence type="ECO:0000256" key="2">
    <source>
        <dbReference type="ARBA" id="ARBA00023125"/>
    </source>
</evidence>
<dbReference type="PROSITE" id="PS50949">
    <property type="entry name" value="HTH_GNTR"/>
    <property type="match status" value="1"/>
</dbReference>
<dbReference type="Gene3D" id="1.20.120.530">
    <property type="entry name" value="GntR ligand-binding domain-like"/>
    <property type="match status" value="1"/>
</dbReference>
<organism evidence="5 6">
    <name type="scientific">Achromobacter spanius</name>
    <dbReference type="NCBI Taxonomy" id="217203"/>
    <lineage>
        <taxon>Bacteria</taxon>
        <taxon>Pseudomonadati</taxon>
        <taxon>Pseudomonadota</taxon>
        <taxon>Betaproteobacteria</taxon>
        <taxon>Burkholderiales</taxon>
        <taxon>Alcaligenaceae</taxon>
        <taxon>Achromobacter</taxon>
    </lineage>
</organism>
<dbReference type="SUPFAM" id="SSF48008">
    <property type="entry name" value="GntR ligand-binding domain-like"/>
    <property type="match status" value="1"/>
</dbReference>
<dbReference type="PANTHER" id="PTHR43537">
    <property type="entry name" value="TRANSCRIPTIONAL REGULATOR, GNTR FAMILY"/>
    <property type="match status" value="1"/>
</dbReference>
<protein>
    <submittedName>
        <fullName evidence="5">GntR family transcriptional regulator</fullName>
    </submittedName>
</protein>
<dbReference type="Pfam" id="PF07729">
    <property type="entry name" value="FCD"/>
    <property type="match status" value="1"/>
</dbReference>
<evidence type="ECO:0000259" key="4">
    <source>
        <dbReference type="PROSITE" id="PS50949"/>
    </source>
</evidence>
<evidence type="ECO:0000313" key="5">
    <source>
        <dbReference type="EMBL" id="AVJ28232.1"/>
    </source>
</evidence>
<dbReference type="InterPro" id="IPR036388">
    <property type="entry name" value="WH-like_DNA-bd_sf"/>
</dbReference>
<dbReference type="GO" id="GO:0003700">
    <property type="term" value="F:DNA-binding transcription factor activity"/>
    <property type="evidence" value="ECO:0007669"/>
    <property type="project" value="InterPro"/>
</dbReference>
<dbReference type="AlphaFoldDB" id="A0A2S0I891"/>
<dbReference type="CDD" id="cd07377">
    <property type="entry name" value="WHTH_GntR"/>
    <property type="match status" value="1"/>
</dbReference>
<dbReference type="OrthoDB" id="1040417at2"/>
<reference evidence="5 6" key="1">
    <citation type="submission" date="2017-09" db="EMBL/GenBank/DDBJ databases">
        <title>Genomic, metabolic, and phenotypic characteristics of bacterial isolates from the natural microbiome of the model nematode Caenorhabditis elegans.</title>
        <authorList>
            <person name="Zimmermann J."/>
            <person name="Obeng N."/>
            <person name="Yang W."/>
            <person name="Obeng O."/>
            <person name="Kissoyan K."/>
            <person name="Pees B."/>
            <person name="Dirksen P."/>
            <person name="Hoppner M."/>
            <person name="Franke A."/>
            <person name="Rosenstiel P."/>
            <person name="Leippe M."/>
            <person name="Dierking K."/>
            <person name="Kaleta C."/>
            <person name="Schulenburg H."/>
        </authorList>
    </citation>
    <scope>NUCLEOTIDE SEQUENCE [LARGE SCALE GENOMIC DNA]</scope>
    <source>
        <strain evidence="5 6">MYb73</strain>
    </source>
</reference>
<feature type="domain" description="HTH gntR-type" evidence="4">
    <location>
        <begin position="10"/>
        <end position="78"/>
    </location>
</feature>
<dbReference type="InterPro" id="IPR011711">
    <property type="entry name" value="GntR_C"/>
</dbReference>
<dbReference type="RefSeq" id="WP_105239034.1">
    <property type="nucleotide sequence ID" value="NZ_CP023270.1"/>
</dbReference>
<keyword evidence="1" id="KW-0805">Transcription regulation</keyword>
<dbReference type="InterPro" id="IPR000524">
    <property type="entry name" value="Tscrpt_reg_HTH_GntR"/>
</dbReference>
<dbReference type="SMART" id="SM00895">
    <property type="entry name" value="FCD"/>
    <property type="match status" value="1"/>
</dbReference>
<proteinExistence type="predicted"/>
<dbReference type="Pfam" id="PF00392">
    <property type="entry name" value="GntR"/>
    <property type="match status" value="1"/>
</dbReference>
<dbReference type="PRINTS" id="PR00035">
    <property type="entry name" value="HTHGNTR"/>
</dbReference>
<dbReference type="GO" id="GO:0003677">
    <property type="term" value="F:DNA binding"/>
    <property type="evidence" value="ECO:0007669"/>
    <property type="project" value="UniProtKB-KW"/>
</dbReference>
<gene>
    <name evidence="5" type="ORF">CLM73_14535</name>
</gene>
<keyword evidence="3" id="KW-0804">Transcription</keyword>